<evidence type="ECO:0000313" key="1">
    <source>
        <dbReference type="EMBL" id="MFM9330830.1"/>
    </source>
</evidence>
<gene>
    <name evidence="1" type="ORF">ACI1P1_21300</name>
</gene>
<reference evidence="1" key="1">
    <citation type="submission" date="2024-12" db="EMBL/GenBank/DDBJ databases">
        <authorList>
            <person name="Wu N."/>
        </authorList>
    </citation>
    <scope>NUCLEOTIDE SEQUENCE</scope>
    <source>
        <strain evidence="1">P15</strain>
    </source>
</reference>
<keyword evidence="2" id="KW-1185">Reference proteome</keyword>
<dbReference type="EMBL" id="JBJURJ010000015">
    <property type="protein sequence ID" value="MFM9330830.1"/>
    <property type="molecule type" value="Genomic_DNA"/>
</dbReference>
<proteinExistence type="predicted"/>
<accession>A0ACC7P339</accession>
<dbReference type="Proteomes" id="UP001631969">
    <property type="component" value="Unassembled WGS sequence"/>
</dbReference>
<name>A0ACC7P339_9BACL</name>
<sequence>MNKQWKKALRDAFEAPAPRDKERFLQTLRYPKITFREFFFSQLGYIRKRVWAFAFMNVLLGWFVSFSTPAASHWWSEADALWIISAILPLMALLTTTELFRSAFHRMAELEMGCRFSLPQIILARAAILGAANFALFALLLALVSHVTPIGLMRTALYLLVPYLMTCGVCFWILNRWHGRESLPACAAAACIISLADAVFSNTMQPFYAETSFIYWVGLFAASILVVIRQLTQVLKQTEERTWSSFLTE</sequence>
<organism evidence="1 2">
    <name type="scientific">Paenibacillus mesotrionivorans</name>
    <dbReference type="NCBI Taxonomy" id="3160968"/>
    <lineage>
        <taxon>Bacteria</taxon>
        <taxon>Bacillati</taxon>
        <taxon>Bacillota</taxon>
        <taxon>Bacilli</taxon>
        <taxon>Bacillales</taxon>
        <taxon>Paenibacillaceae</taxon>
        <taxon>Paenibacillus</taxon>
    </lineage>
</organism>
<evidence type="ECO:0000313" key="2">
    <source>
        <dbReference type="Proteomes" id="UP001631969"/>
    </source>
</evidence>
<comment type="caution">
    <text evidence="1">The sequence shown here is derived from an EMBL/GenBank/DDBJ whole genome shotgun (WGS) entry which is preliminary data.</text>
</comment>
<protein>
    <submittedName>
        <fullName evidence="1">Uncharacterized protein</fullName>
    </submittedName>
</protein>